<dbReference type="Pfam" id="PF00854">
    <property type="entry name" value="PTR2"/>
    <property type="match status" value="1"/>
</dbReference>
<evidence type="ECO:0000256" key="3">
    <source>
        <dbReference type="ARBA" id="ARBA00022448"/>
    </source>
</evidence>
<evidence type="ECO:0000256" key="6">
    <source>
        <dbReference type="ARBA" id="ARBA00023136"/>
    </source>
</evidence>
<evidence type="ECO:0000256" key="8">
    <source>
        <dbReference type="SAM" id="MobiDB-lite"/>
    </source>
</evidence>
<evidence type="ECO:0000256" key="4">
    <source>
        <dbReference type="ARBA" id="ARBA00022692"/>
    </source>
</evidence>
<name>A0A6G1GFP3_9PEZI</name>
<dbReference type="GeneID" id="54421472"/>
<comment type="subcellular location">
    <subcellularLocation>
        <location evidence="1 7">Membrane</location>
        <topology evidence="1 7">Multi-pass membrane protein</topology>
    </subcellularLocation>
</comment>
<feature type="transmembrane region" description="Helical" evidence="9">
    <location>
        <begin position="523"/>
        <end position="541"/>
    </location>
</feature>
<keyword evidence="3 7" id="KW-0813">Transport</keyword>
<reference evidence="12" key="2">
    <citation type="submission" date="2020-04" db="EMBL/GenBank/DDBJ databases">
        <authorList>
            <consortium name="NCBI Genome Project"/>
        </authorList>
    </citation>
    <scope>NUCLEOTIDE SEQUENCE</scope>
    <source>
        <strain evidence="12">CBS 781.70</strain>
    </source>
</reference>
<comment type="similarity">
    <text evidence="2 7">Belongs to the major facilitator superfamily. Proton-dependent oligopeptide transporter (POT/PTR) (TC 2.A.17) family.</text>
</comment>
<feature type="transmembrane region" description="Helical" evidence="9">
    <location>
        <begin position="242"/>
        <end position="264"/>
    </location>
</feature>
<feature type="compositionally biased region" description="Basic and acidic residues" evidence="8">
    <location>
        <begin position="618"/>
        <end position="628"/>
    </location>
</feature>
<keyword evidence="5 9" id="KW-1133">Transmembrane helix</keyword>
<feature type="transmembrane region" description="Helical" evidence="9">
    <location>
        <begin position="441"/>
        <end position="463"/>
    </location>
</feature>
<evidence type="ECO:0000256" key="1">
    <source>
        <dbReference type="ARBA" id="ARBA00004141"/>
    </source>
</evidence>
<keyword evidence="4 7" id="KW-0812">Transmembrane</keyword>
<evidence type="ECO:0000313" key="10">
    <source>
        <dbReference type="EMBL" id="KAF1816925.1"/>
    </source>
</evidence>
<proteinExistence type="inferred from homology"/>
<dbReference type="RefSeq" id="XP_033538556.1">
    <property type="nucleotide sequence ID" value="XM_033680902.1"/>
</dbReference>
<feature type="transmembrane region" description="Helical" evidence="9">
    <location>
        <begin position="553"/>
        <end position="571"/>
    </location>
</feature>
<evidence type="ECO:0000256" key="2">
    <source>
        <dbReference type="ARBA" id="ARBA00005982"/>
    </source>
</evidence>
<evidence type="ECO:0000256" key="5">
    <source>
        <dbReference type="ARBA" id="ARBA00022989"/>
    </source>
</evidence>
<dbReference type="PANTHER" id="PTHR11654">
    <property type="entry name" value="OLIGOPEPTIDE TRANSPORTER-RELATED"/>
    <property type="match status" value="1"/>
</dbReference>
<accession>A0A6G1GFP3</accession>
<dbReference type="FunFam" id="1.20.1250.20:FF:000085">
    <property type="entry name" value="MFS peptide transporter Ptr2"/>
    <property type="match status" value="1"/>
</dbReference>
<keyword evidence="11" id="KW-1185">Reference proteome</keyword>
<dbReference type="Gene3D" id="1.20.1250.20">
    <property type="entry name" value="MFS general substrate transporter like domains"/>
    <property type="match status" value="1"/>
</dbReference>
<reference evidence="10 12" key="1">
    <citation type="submission" date="2020-01" db="EMBL/GenBank/DDBJ databases">
        <authorList>
            <consortium name="DOE Joint Genome Institute"/>
            <person name="Haridas S."/>
            <person name="Albert R."/>
            <person name="Binder M."/>
            <person name="Bloem J."/>
            <person name="Labutti K."/>
            <person name="Salamov A."/>
            <person name="Andreopoulos B."/>
            <person name="Baker S.E."/>
            <person name="Barry K."/>
            <person name="Bills G."/>
            <person name="Bluhm B.H."/>
            <person name="Cannon C."/>
            <person name="Castanera R."/>
            <person name="Culley D.E."/>
            <person name="Daum C."/>
            <person name="Ezra D."/>
            <person name="Gonzalez J.B."/>
            <person name="Henrissat B."/>
            <person name="Kuo A."/>
            <person name="Liang C."/>
            <person name="Lipzen A."/>
            <person name="Lutzoni F."/>
            <person name="Magnuson J."/>
            <person name="Mondo S."/>
            <person name="Nolan M."/>
            <person name="Ohm R."/>
            <person name="Pangilinan J."/>
            <person name="Park H.-J."/>
            <person name="Ramirez L."/>
            <person name="Alfaro M."/>
            <person name="Sun H."/>
            <person name="Tritt A."/>
            <person name="Yoshinaga Y."/>
            <person name="Zwiers L.-H."/>
            <person name="Turgeon B.G."/>
            <person name="Goodwin S.B."/>
            <person name="Spatafora J.W."/>
            <person name="Crous P.W."/>
            <person name="Grigoriev I.V."/>
        </authorList>
    </citation>
    <scope>NUCLEOTIDE SEQUENCE</scope>
    <source>
        <strain evidence="10 12">CBS 781.70</strain>
    </source>
</reference>
<gene>
    <name evidence="10 12" type="ORF">P152DRAFT_469436</name>
</gene>
<evidence type="ECO:0000313" key="11">
    <source>
        <dbReference type="Proteomes" id="UP000504638"/>
    </source>
</evidence>
<feature type="transmembrane region" description="Helical" evidence="9">
    <location>
        <begin position="158"/>
        <end position="178"/>
    </location>
</feature>
<dbReference type="GO" id="GO:0071916">
    <property type="term" value="F:dipeptide transmembrane transporter activity"/>
    <property type="evidence" value="ECO:0007669"/>
    <property type="project" value="UniProtKB-ARBA"/>
</dbReference>
<feature type="transmembrane region" description="Helical" evidence="9">
    <location>
        <begin position="184"/>
        <end position="203"/>
    </location>
</feature>
<organism evidence="10">
    <name type="scientific">Eremomyces bilateralis CBS 781.70</name>
    <dbReference type="NCBI Taxonomy" id="1392243"/>
    <lineage>
        <taxon>Eukaryota</taxon>
        <taxon>Fungi</taxon>
        <taxon>Dikarya</taxon>
        <taxon>Ascomycota</taxon>
        <taxon>Pezizomycotina</taxon>
        <taxon>Dothideomycetes</taxon>
        <taxon>Dothideomycetes incertae sedis</taxon>
        <taxon>Eremomycetales</taxon>
        <taxon>Eremomycetaceae</taxon>
        <taxon>Eremomyces</taxon>
    </lineage>
</organism>
<feature type="region of interest" description="Disordered" evidence="8">
    <location>
        <begin position="1"/>
        <end position="47"/>
    </location>
</feature>
<dbReference type="InterPro" id="IPR000109">
    <property type="entry name" value="POT_fam"/>
</dbReference>
<evidence type="ECO:0000256" key="7">
    <source>
        <dbReference type="RuleBase" id="RU003755"/>
    </source>
</evidence>
<feature type="transmembrane region" description="Helical" evidence="9">
    <location>
        <begin position="270"/>
        <end position="291"/>
    </location>
</feature>
<feature type="region of interest" description="Disordered" evidence="8">
    <location>
        <begin position="603"/>
        <end position="628"/>
    </location>
</feature>
<dbReference type="SUPFAM" id="SSF103473">
    <property type="entry name" value="MFS general substrate transporter"/>
    <property type="match status" value="1"/>
</dbReference>
<feature type="transmembrane region" description="Helical" evidence="9">
    <location>
        <begin position="362"/>
        <end position="382"/>
    </location>
</feature>
<protein>
    <submittedName>
        <fullName evidence="10 12">Peptide transport protein PTR2</fullName>
    </submittedName>
</protein>
<dbReference type="AlphaFoldDB" id="A0A6G1GFP3"/>
<dbReference type="Proteomes" id="UP000504638">
    <property type="component" value="Unplaced"/>
</dbReference>
<dbReference type="InterPro" id="IPR018456">
    <property type="entry name" value="PTR2_symporter_CS"/>
</dbReference>
<evidence type="ECO:0000313" key="12">
    <source>
        <dbReference type="RefSeq" id="XP_033538556.1"/>
    </source>
</evidence>
<keyword evidence="6 9" id="KW-0472">Membrane</keyword>
<dbReference type="InterPro" id="IPR036259">
    <property type="entry name" value="MFS_trans_sf"/>
</dbReference>
<dbReference type="OrthoDB" id="8904098at2759"/>
<feature type="transmembrane region" description="Helical" evidence="9">
    <location>
        <begin position="491"/>
        <end position="511"/>
    </location>
</feature>
<sequence>MAFDATAEAPDIAKAQVKGLGDPTPPLEKKQDEVAFPEPLSDDDSGYVLPTEEEIETLRRVPGRIPWIAFTVTFVELCERFAYYGTTAVLVNFVQRPLPEGSTTGNDPRDDGRPGALNYGQRASTGLVLFNRFWSYFTPLFGGYIADSKWGKIKTIQMSIACAMFGHVIIIISAIPQVIKNPTGAMGCLAVGLVFFGTGVGGFKPNVSPLMVDQLKSKPMHIKTLATGERVIVDPAVTTQRIFMYFYMFINVGSITGQVSMVYAERYVGFWLSYLLPTIMFALCPIVLAVFNNRYVNKPPTGSVLGKSARLMKYAMRGKVSPNPVTTARNFNSGTFWEDVKPSRVVNKPKWMTFDDAWVDEVARGVKACGVFIFYPLFWLAYNQIDGNLVSQAATMSLHGAPNDLINNMNPLGIIIMIPILDQLIYPALRKMKIRFTPLRRMCAGFFVACSAMIWAAVVQHYIYKTGACGKYMNTCDEPAAPINVWSQTGAYVLVGLAEIFASITGLEYAYTKAPANMKGMVFGFYHFSQAVSSAIGQAFTALSEDPLLEWNYGSVAIIAFCGGVAFWWFFHKLDAEEEALNLLPESTYQGKNLGAKDKLGDEEARDQENFEQARNQGDFEKAELGGGEVRELGGGEVRELAGGEVTEINELPAKRAA</sequence>
<dbReference type="GO" id="GO:0005886">
    <property type="term" value="C:plasma membrane"/>
    <property type="evidence" value="ECO:0007669"/>
    <property type="project" value="UniProtKB-ARBA"/>
</dbReference>
<evidence type="ECO:0000256" key="9">
    <source>
        <dbReference type="SAM" id="Phobius"/>
    </source>
</evidence>
<dbReference type="EMBL" id="ML975149">
    <property type="protein sequence ID" value="KAF1816925.1"/>
    <property type="molecule type" value="Genomic_DNA"/>
</dbReference>
<reference evidence="12" key="3">
    <citation type="submission" date="2025-04" db="UniProtKB">
        <authorList>
            <consortium name="RefSeq"/>
        </authorList>
    </citation>
    <scope>IDENTIFICATION</scope>
    <source>
        <strain evidence="12">CBS 781.70</strain>
    </source>
</reference>
<dbReference type="PROSITE" id="PS01023">
    <property type="entry name" value="PTR2_2"/>
    <property type="match status" value="1"/>
</dbReference>
<feature type="transmembrane region" description="Helical" evidence="9">
    <location>
        <begin position="412"/>
        <end position="429"/>
    </location>
</feature>